<reference evidence="1 2" key="1">
    <citation type="submission" date="2019-07" db="EMBL/GenBank/DDBJ databases">
        <title>Phenotypic and genotypic antimicrobial resistance traits of Vibrio cholerae non-O1/non-O139 isolated from a large Austrian lake frequently associated with cases of infection.</title>
        <authorList>
            <person name="Lepuschitz S."/>
            <person name="Baron S."/>
            <person name="Larvor E."/>
            <person name="Granier S."/>
            <person name="Pretzer C."/>
            <person name="Mach R.L."/>
            <person name="Farnleitner A.H."/>
            <person name="Ruppitsch W."/>
            <person name="Pleininger S."/>
            <person name="Indra A."/>
            <person name="Kirschner A.K.T."/>
        </authorList>
    </citation>
    <scope>NUCLEOTIDE SEQUENCE [LARGE SCALE GENOMIC DNA]</scope>
    <source>
        <strain evidence="1 2">A12JL36W90</strain>
    </source>
</reference>
<gene>
    <name evidence="1" type="ORF">FLM02_18035</name>
</gene>
<accession>A0A544BRN3</accession>
<comment type="caution">
    <text evidence="1">The sequence shown here is derived from an EMBL/GenBank/DDBJ whole genome shotgun (WGS) entry which is preliminary data.</text>
</comment>
<protein>
    <submittedName>
        <fullName evidence="1">Uncharacterized protein</fullName>
    </submittedName>
</protein>
<name>A0A544BRN3_VIBCL</name>
<dbReference type="Proteomes" id="UP000319979">
    <property type="component" value="Unassembled WGS sequence"/>
</dbReference>
<evidence type="ECO:0000313" key="2">
    <source>
        <dbReference type="Proteomes" id="UP000319979"/>
    </source>
</evidence>
<proteinExistence type="predicted"/>
<dbReference type="AlphaFoldDB" id="A0A544BRN3"/>
<organism evidence="1 2">
    <name type="scientific">Vibrio cholerae</name>
    <dbReference type="NCBI Taxonomy" id="666"/>
    <lineage>
        <taxon>Bacteria</taxon>
        <taxon>Pseudomonadati</taxon>
        <taxon>Pseudomonadota</taxon>
        <taxon>Gammaproteobacteria</taxon>
        <taxon>Vibrionales</taxon>
        <taxon>Vibrionaceae</taxon>
        <taxon>Vibrio</taxon>
    </lineage>
</organism>
<dbReference type="EMBL" id="VIOS01000123">
    <property type="protein sequence ID" value="TQP08983.1"/>
    <property type="molecule type" value="Genomic_DNA"/>
</dbReference>
<sequence length="84" mass="9465">MISTQYLISDSLWGKIEQLLTIHKTNHPLGTERVTLNYITHVQSRAEEEDSLKQSAGLTLIVRLWSELGIDETVIIGCPVFGKK</sequence>
<evidence type="ECO:0000313" key="1">
    <source>
        <dbReference type="EMBL" id="TQP08983.1"/>
    </source>
</evidence>